<accession>A0ACB9HWP2</accession>
<name>A0ACB9HWP2_9ASTR</name>
<evidence type="ECO:0000313" key="1">
    <source>
        <dbReference type="EMBL" id="KAI3799726.1"/>
    </source>
</evidence>
<dbReference type="Proteomes" id="UP001056120">
    <property type="component" value="Linkage Group LG11"/>
</dbReference>
<sequence length="184" mass="20686">MLIPDVILRRIPFLDIWQIYSHLPLCVCTMKIQYIHSSSPFQKIKPHRNPRINSSWTKGLHQTSFYRHRSNIGYYYAYTTCQLQGQTSQIKGTSKEQSKVDDPGTPIVISGTKKGTVAGAVALNIGTSIGSGILALPQKTSPAGLLPSSISLTLCWGFLLIEALLLVEINVRRKIEWTMRMNWK</sequence>
<keyword evidence="2" id="KW-1185">Reference proteome</keyword>
<protein>
    <submittedName>
        <fullName evidence="1">Uncharacterized protein</fullName>
    </submittedName>
</protein>
<reference evidence="2" key="1">
    <citation type="journal article" date="2022" name="Mol. Ecol. Resour.">
        <title>The genomes of chicory, endive, great burdock and yacon provide insights into Asteraceae palaeo-polyploidization history and plant inulin production.</title>
        <authorList>
            <person name="Fan W."/>
            <person name="Wang S."/>
            <person name="Wang H."/>
            <person name="Wang A."/>
            <person name="Jiang F."/>
            <person name="Liu H."/>
            <person name="Zhao H."/>
            <person name="Xu D."/>
            <person name="Zhang Y."/>
        </authorList>
    </citation>
    <scope>NUCLEOTIDE SEQUENCE [LARGE SCALE GENOMIC DNA]</scope>
    <source>
        <strain evidence="2">cv. Yunnan</strain>
    </source>
</reference>
<dbReference type="EMBL" id="CM042028">
    <property type="protein sequence ID" value="KAI3799726.1"/>
    <property type="molecule type" value="Genomic_DNA"/>
</dbReference>
<evidence type="ECO:0000313" key="2">
    <source>
        <dbReference type="Proteomes" id="UP001056120"/>
    </source>
</evidence>
<comment type="caution">
    <text evidence="1">The sequence shown here is derived from an EMBL/GenBank/DDBJ whole genome shotgun (WGS) entry which is preliminary data.</text>
</comment>
<reference evidence="1 2" key="2">
    <citation type="journal article" date="2022" name="Mol. Ecol. Resour.">
        <title>The genomes of chicory, endive, great burdock and yacon provide insights into Asteraceae paleo-polyploidization history and plant inulin production.</title>
        <authorList>
            <person name="Fan W."/>
            <person name="Wang S."/>
            <person name="Wang H."/>
            <person name="Wang A."/>
            <person name="Jiang F."/>
            <person name="Liu H."/>
            <person name="Zhao H."/>
            <person name="Xu D."/>
            <person name="Zhang Y."/>
        </authorList>
    </citation>
    <scope>NUCLEOTIDE SEQUENCE [LARGE SCALE GENOMIC DNA]</scope>
    <source>
        <strain evidence="2">cv. Yunnan</strain>
        <tissue evidence="1">Leaves</tissue>
    </source>
</reference>
<proteinExistence type="predicted"/>
<gene>
    <name evidence="1" type="ORF">L1987_35025</name>
</gene>
<organism evidence="1 2">
    <name type="scientific">Smallanthus sonchifolius</name>
    <dbReference type="NCBI Taxonomy" id="185202"/>
    <lineage>
        <taxon>Eukaryota</taxon>
        <taxon>Viridiplantae</taxon>
        <taxon>Streptophyta</taxon>
        <taxon>Embryophyta</taxon>
        <taxon>Tracheophyta</taxon>
        <taxon>Spermatophyta</taxon>
        <taxon>Magnoliopsida</taxon>
        <taxon>eudicotyledons</taxon>
        <taxon>Gunneridae</taxon>
        <taxon>Pentapetalae</taxon>
        <taxon>asterids</taxon>
        <taxon>campanulids</taxon>
        <taxon>Asterales</taxon>
        <taxon>Asteraceae</taxon>
        <taxon>Asteroideae</taxon>
        <taxon>Heliantheae alliance</taxon>
        <taxon>Millerieae</taxon>
        <taxon>Smallanthus</taxon>
    </lineage>
</organism>